<dbReference type="PANTHER" id="PTHR31332:SF0">
    <property type="entry name" value="7-HYDROXYMETHYL CHLOROPHYLL A REDUCTASE, CHLOROPLASTIC"/>
    <property type="match status" value="1"/>
</dbReference>
<protein>
    <submittedName>
        <fullName evidence="4">Coenzyme F420 hydrogenase</fullName>
    </submittedName>
</protein>
<feature type="domain" description="Coenzyme F420 hydrogenase/dehydrogenase beta subunit C-terminal" evidence="3">
    <location>
        <begin position="167"/>
        <end position="302"/>
    </location>
</feature>
<dbReference type="InterPro" id="IPR045220">
    <property type="entry name" value="FRHB/FDHB/HCAR-like"/>
</dbReference>
<dbReference type="PANTHER" id="PTHR31332">
    <property type="entry name" value="7-HYDROXYMETHYL CHLOROPHYLL A REDUCTASE, CHLOROPLASTIC"/>
    <property type="match status" value="1"/>
</dbReference>
<evidence type="ECO:0000313" key="5">
    <source>
        <dbReference type="Proteomes" id="UP000802098"/>
    </source>
</evidence>
<proteinExistence type="predicted"/>
<feature type="region of interest" description="Disordered" evidence="1">
    <location>
        <begin position="1"/>
        <end position="23"/>
    </location>
</feature>
<dbReference type="Pfam" id="PF04422">
    <property type="entry name" value="FrhB_FdhB_N"/>
    <property type="match status" value="1"/>
</dbReference>
<evidence type="ECO:0000256" key="1">
    <source>
        <dbReference type="SAM" id="MobiDB-lite"/>
    </source>
</evidence>
<dbReference type="Pfam" id="PF04432">
    <property type="entry name" value="FrhB_FdhB_C"/>
    <property type="match status" value="1"/>
</dbReference>
<evidence type="ECO:0000259" key="2">
    <source>
        <dbReference type="Pfam" id="PF04422"/>
    </source>
</evidence>
<reference evidence="4 5" key="1">
    <citation type="submission" date="2020-03" db="EMBL/GenBank/DDBJ databases">
        <title>Rubrivivax benzoatilyticus JA2 (sequenced after 10 years sub-culturing).</title>
        <authorList>
            <person name="Gupta D."/>
            <person name="Chintalapati S."/>
            <person name="Chintalapati V.R."/>
        </authorList>
    </citation>
    <scope>NUCLEOTIDE SEQUENCE [LARGE SCALE GENOMIC DNA]</scope>
    <source>
        <strain evidence="4 5">JA2-Mal</strain>
    </source>
</reference>
<sequence>MGDDRAVPRTSAPALKSPIPHDAAPTRTLCTDCGVSRSADPRRCGRACQFIQPDYAAMETRVHGRPRDPARADERYFGPFRRMWRAALKRPSEGAQWTGITTRLAERLLETGAVDAVLTMAPDPEDRWRPVPTLVTKPGDLARCRGMRMGYAPLLSLLEPAVAAGHKRLAVIGIPCQVYALRALEQELGLEQLYVIGTPCSDNTTTENFHRFLGLLTPKPESITYLEFRADYHVEIRFDDGRQRRVPFLQLPLSQLPTDFFPLTCRTCVDYSNVLADITVGYMGGEGEQWLLVRNERGEKILGLLGDEVTLAEPGSAGKREGPVKGFLANTERAAGGLPLRRMPAWLRPIVGWLMPKVGPRGLEFARARLEMKAVETVLHLRREQPAKMKNMVPPHVWELVQPYGLTPAPGERNEVRR</sequence>
<feature type="domain" description="Coenzyme F420 hydrogenase/dehydrogenase beta subunit N-terminal" evidence="2">
    <location>
        <begin position="83"/>
        <end position="159"/>
    </location>
</feature>
<comment type="caution">
    <text evidence="4">The sequence shown here is derived from an EMBL/GenBank/DDBJ whole genome shotgun (WGS) entry which is preliminary data.</text>
</comment>
<dbReference type="EMBL" id="JAAOCD010000001">
    <property type="protein sequence ID" value="NHK97510.1"/>
    <property type="molecule type" value="Genomic_DNA"/>
</dbReference>
<dbReference type="InterPro" id="IPR007516">
    <property type="entry name" value="Co_F420_Hydgase/DH_bsu_N"/>
</dbReference>
<dbReference type="InterPro" id="IPR007525">
    <property type="entry name" value="FrhB_FdhB_C"/>
</dbReference>
<organism evidence="4 5">
    <name type="scientific">Rubrivivax benzoatilyticus</name>
    <dbReference type="NCBI Taxonomy" id="316997"/>
    <lineage>
        <taxon>Bacteria</taxon>
        <taxon>Pseudomonadati</taxon>
        <taxon>Pseudomonadota</taxon>
        <taxon>Betaproteobacteria</taxon>
        <taxon>Burkholderiales</taxon>
        <taxon>Sphaerotilaceae</taxon>
        <taxon>Rubrivivax</taxon>
    </lineage>
</organism>
<evidence type="ECO:0000259" key="3">
    <source>
        <dbReference type="Pfam" id="PF04432"/>
    </source>
</evidence>
<keyword evidence="5" id="KW-1185">Reference proteome</keyword>
<evidence type="ECO:0000313" key="4">
    <source>
        <dbReference type="EMBL" id="NHK97510.1"/>
    </source>
</evidence>
<name>A0ABX0HT91_9BURK</name>
<gene>
    <name evidence="4" type="ORF">G7087_03915</name>
</gene>
<dbReference type="Proteomes" id="UP000802098">
    <property type="component" value="Unassembled WGS sequence"/>
</dbReference>
<accession>A0ABX0HT91</accession>